<evidence type="ECO:0000313" key="1">
    <source>
        <dbReference type="EMBL" id="SHG68938.1"/>
    </source>
</evidence>
<protein>
    <submittedName>
        <fullName evidence="1">Uncharacterized OsmC-related protein</fullName>
    </submittedName>
</protein>
<dbReference type="InterPro" id="IPR003718">
    <property type="entry name" value="OsmC/Ohr_fam"/>
</dbReference>
<dbReference type="STRING" id="1121321.SAMN04488530_10598"/>
<sequence>MNNISLEKLNQTVGAIKENPELGMKRWTANIKWKGGVENQIGIRNFTPILTDEPEILGGTDKGANPVEYLTGALGSCFAITFQVMASQNGISLKKVDVDVEADLNAAVFLGLEEGYGGIFNIVINLNVASSASEDEIRKIANIALSKSPVLESVKHKPKLNISFVK</sequence>
<evidence type="ECO:0000313" key="2">
    <source>
        <dbReference type="Proteomes" id="UP000243255"/>
    </source>
</evidence>
<accession>A0A1M5LV50</accession>
<proteinExistence type="predicted"/>
<dbReference type="SUPFAM" id="SSF82784">
    <property type="entry name" value="OsmC-like"/>
    <property type="match status" value="1"/>
</dbReference>
<dbReference type="Pfam" id="PF02566">
    <property type="entry name" value="OsmC"/>
    <property type="match status" value="1"/>
</dbReference>
<dbReference type="Gene3D" id="3.30.300.20">
    <property type="match status" value="1"/>
</dbReference>
<dbReference type="RefSeq" id="WP_073124458.1">
    <property type="nucleotide sequence ID" value="NZ_BAABCH010000026.1"/>
</dbReference>
<name>A0A1M5LV50_9FIRM</name>
<dbReference type="InterPro" id="IPR036102">
    <property type="entry name" value="OsmC/Ohrsf"/>
</dbReference>
<dbReference type="Proteomes" id="UP000243255">
    <property type="component" value="Unassembled WGS sequence"/>
</dbReference>
<organism evidence="1 2">
    <name type="scientific">Asaccharospora irregularis DSM 2635</name>
    <dbReference type="NCBI Taxonomy" id="1121321"/>
    <lineage>
        <taxon>Bacteria</taxon>
        <taxon>Bacillati</taxon>
        <taxon>Bacillota</taxon>
        <taxon>Clostridia</taxon>
        <taxon>Peptostreptococcales</taxon>
        <taxon>Peptostreptococcaceae</taxon>
        <taxon>Asaccharospora</taxon>
    </lineage>
</organism>
<dbReference type="InterPro" id="IPR015946">
    <property type="entry name" value="KH_dom-like_a/b"/>
</dbReference>
<keyword evidence="2" id="KW-1185">Reference proteome</keyword>
<dbReference type="PANTHER" id="PTHR35368">
    <property type="entry name" value="HYDROPEROXIDE REDUCTASE"/>
    <property type="match status" value="1"/>
</dbReference>
<dbReference type="AlphaFoldDB" id="A0A1M5LV50"/>
<dbReference type="PANTHER" id="PTHR35368:SF1">
    <property type="entry name" value="HYDROPEROXIDE REDUCTASE"/>
    <property type="match status" value="1"/>
</dbReference>
<dbReference type="EMBL" id="FQWX01000005">
    <property type="protein sequence ID" value="SHG68938.1"/>
    <property type="molecule type" value="Genomic_DNA"/>
</dbReference>
<dbReference type="OrthoDB" id="1433018at2"/>
<gene>
    <name evidence="1" type="ORF">SAMN04488530_10598</name>
</gene>
<dbReference type="InterPro" id="IPR052924">
    <property type="entry name" value="OsmC/Ohr_hydroprdx_reductase"/>
</dbReference>
<reference evidence="2" key="1">
    <citation type="submission" date="2016-11" db="EMBL/GenBank/DDBJ databases">
        <authorList>
            <person name="Varghese N."/>
            <person name="Submissions S."/>
        </authorList>
    </citation>
    <scope>NUCLEOTIDE SEQUENCE [LARGE SCALE GENOMIC DNA]</scope>
    <source>
        <strain evidence="2">DSM 2635</strain>
    </source>
</reference>